<dbReference type="PANTHER" id="PTHR21538">
    <property type="entry name" value="ANILLIN/RHOTEKIN RTKN"/>
    <property type="match status" value="1"/>
</dbReference>
<feature type="region of interest" description="Disordered" evidence="3">
    <location>
        <begin position="127"/>
        <end position="151"/>
    </location>
</feature>
<dbReference type="GO" id="GO:0005826">
    <property type="term" value="C:actomyosin contractile ring"/>
    <property type="evidence" value="ECO:0007669"/>
    <property type="project" value="TreeGrafter"/>
</dbReference>
<feature type="compositionally biased region" description="Basic residues" evidence="3">
    <location>
        <begin position="1002"/>
        <end position="1013"/>
    </location>
</feature>
<feature type="compositionally biased region" description="Polar residues" evidence="3">
    <location>
        <begin position="20"/>
        <end position="36"/>
    </location>
</feature>
<dbReference type="FunFam" id="2.30.29.30:FF:000111">
    <property type="entry name" value="anillin isoform X1"/>
    <property type="match status" value="1"/>
</dbReference>
<dbReference type="Pfam" id="PF08174">
    <property type="entry name" value="Anillin"/>
    <property type="match status" value="1"/>
</dbReference>
<feature type="compositionally biased region" description="Basic and acidic residues" evidence="3">
    <location>
        <begin position="604"/>
        <end position="618"/>
    </location>
</feature>
<keyword evidence="6" id="KW-1185">Reference proteome</keyword>
<reference evidence="5" key="1">
    <citation type="submission" date="2022-01" db="EMBL/GenBank/DDBJ databases">
        <authorList>
            <person name="King R."/>
        </authorList>
    </citation>
    <scope>NUCLEOTIDE SEQUENCE</scope>
</reference>
<sequence length="1216" mass="135330">MDAFTENILARARERQKLLVSSNNVERTPLRENNSAFAEDPQKLRRESLSESNVHSPSTSADSPLKGVISEGNLTKFTRQNSVTRVSSEMPASPKPLSKTLNIQQDNFNMEIKVTSSDNVRVQVEIAETEENDDSEEASSDSGMRVESKSKLKRLGQLYAGGDECNISSPIHKTEAKFCANDSMEDNDNQNQIPKTPRKGLSKLADLANTINQWEDDLHHVQRDKKQSPKKTWKAPAPQPPSSSPAKTRPASGKPKAPEPPVNAGVNEVCTPSKKGTTQVVGAITKNVKWDQNVLDKLESQGFTRTDSSSRIVYSYNSQENDEVKSRSEEIPSKENGVKKLTKHSESKKEPEVKDKFVSFPSSPTKAPSSPAKTVPVHSRLNRVAEKAAIFEGSPTKSSKDPALLSVSERKALFEKNKGEALIPKAPFGMAPAMKMENVAKASRTKIINPEPANTEKVVVQIETAQSPRKASKKVPAPKPPVESPAQPSVPQSNGIASKLAALLENKSTISQTQIESSIKNERQKEMDMLLNRFNRNKPVTNDVIREMSDEDDSDDEEEETEETSMLKSKPAKIVCGDNERRRSAEKRKPYSKGDSPKVAAVLEDVKRIKVTGPKEGRLYPSLSDIEATTETETENYTRTPSPNNSSSLDRSTDSDDPNTSFGRDILQTVCKSQTPQKRPIYDESTASDISSILDDMDNYLDDLSNEDNASVGPTPPKQVRQVYQKEHTELQPSNSFSYKNCTSPQKTNKTQKSEPSPNKTLPEYIVEGDNVLPLTHTVSFYRKQQNMVQSPARQVTRQPSIEEAPLEEVCDESEQVERKIKELHEEIQRQQNVISQTSRALNLCSCTPEFSGSTEQVEAEKVLLLATHRRQAALHEIQRLKVERTIRPQGQRATEVPSEKGTLTITDILLPLKQKYVKALAAAGGKGHHIVCLIKCGEQVVPTKLTSTVIHSVKNPEADLIIPGTVVLHDVYGDLAVTFEVYCLQAQEEFLPHEVKYHISKKPGSKSATPKKSKQESKMVMPLRESPAGPQAVRSSSFALMGYAAFPVHAVNKKVWNLNNTPPMSPLEGTVEMKISCKLAISVEHRGFLTMFEDVSGFGAWHRRWCLLKGHTICYWKYPEDEKKTAPINSIDLKNCVTKDVKQVNREICARQHTFLLEMERLAYPTDKDSLVTICKGDKTIIRHLLSADTKEERVQWCTKLNASLAALRTWGNSH</sequence>
<feature type="compositionally biased region" description="Polar residues" evidence="3">
    <location>
        <begin position="50"/>
        <end position="62"/>
    </location>
</feature>
<feature type="compositionally biased region" description="Basic and acidic residues" evidence="3">
    <location>
        <begin position="216"/>
        <end position="227"/>
    </location>
</feature>
<accession>A0A9N9XR25</accession>
<dbReference type="GO" id="GO:0000915">
    <property type="term" value="P:actomyosin contractile ring assembly"/>
    <property type="evidence" value="ECO:0007669"/>
    <property type="project" value="TreeGrafter"/>
</dbReference>
<dbReference type="GO" id="GO:0031106">
    <property type="term" value="P:septin ring organization"/>
    <property type="evidence" value="ECO:0007669"/>
    <property type="project" value="TreeGrafter"/>
</dbReference>
<feature type="compositionally biased region" description="Basic and acidic residues" evidence="3">
    <location>
        <begin position="40"/>
        <end position="49"/>
    </location>
</feature>
<feature type="compositionally biased region" description="Polar residues" evidence="3">
    <location>
        <begin position="731"/>
        <end position="760"/>
    </location>
</feature>
<feature type="compositionally biased region" description="Basic and acidic residues" evidence="3">
    <location>
        <begin position="322"/>
        <end position="357"/>
    </location>
</feature>
<dbReference type="PROSITE" id="PS50003">
    <property type="entry name" value="PH_DOMAIN"/>
    <property type="match status" value="1"/>
</dbReference>
<dbReference type="SMART" id="SM00233">
    <property type="entry name" value="PH"/>
    <property type="match status" value="1"/>
</dbReference>
<proteinExistence type="predicted"/>
<evidence type="ECO:0000313" key="5">
    <source>
        <dbReference type="EMBL" id="CAG9861041.1"/>
    </source>
</evidence>
<organism evidence="5 6">
    <name type="scientific">Phyllotreta striolata</name>
    <name type="common">Striped flea beetle</name>
    <name type="synonym">Crioceris striolata</name>
    <dbReference type="NCBI Taxonomy" id="444603"/>
    <lineage>
        <taxon>Eukaryota</taxon>
        <taxon>Metazoa</taxon>
        <taxon>Ecdysozoa</taxon>
        <taxon>Arthropoda</taxon>
        <taxon>Hexapoda</taxon>
        <taxon>Insecta</taxon>
        <taxon>Pterygota</taxon>
        <taxon>Neoptera</taxon>
        <taxon>Endopterygota</taxon>
        <taxon>Coleoptera</taxon>
        <taxon>Polyphaga</taxon>
        <taxon>Cucujiformia</taxon>
        <taxon>Chrysomeloidea</taxon>
        <taxon>Chrysomelidae</taxon>
        <taxon>Galerucinae</taxon>
        <taxon>Alticini</taxon>
        <taxon>Phyllotreta</taxon>
    </lineage>
</organism>
<feature type="region of interest" description="Disordered" evidence="3">
    <location>
        <begin position="178"/>
        <end position="203"/>
    </location>
</feature>
<feature type="region of interest" description="Disordered" evidence="3">
    <location>
        <begin position="215"/>
        <end position="277"/>
    </location>
</feature>
<dbReference type="CDD" id="cd01263">
    <property type="entry name" value="PH_anillin"/>
    <property type="match status" value="1"/>
</dbReference>
<feature type="domain" description="PH" evidence="4">
    <location>
        <begin position="1083"/>
        <end position="1207"/>
    </location>
</feature>
<evidence type="ECO:0000256" key="2">
    <source>
        <dbReference type="SAM" id="Coils"/>
    </source>
</evidence>
<dbReference type="Proteomes" id="UP001153712">
    <property type="component" value="Chromosome 4"/>
</dbReference>
<dbReference type="GO" id="GO:0000281">
    <property type="term" value="P:mitotic cytokinesis"/>
    <property type="evidence" value="ECO:0007669"/>
    <property type="project" value="TreeGrafter"/>
</dbReference>
<evidence type="ECO:0000256" key="1">
    <source>
        <dbReference type="ARBA" id="ARBA00023054"/>
    </source>
</evidence>
<dbReference type="AlphaFoldDB" id="A0A9N9XR25"/>
<evidence type="ECO:0000313" key="6">
    <source>
        <dbReference type="Proteomes" id="UP001153712"/>
    </source>
</evidence>
<protein>
    <recommendedName>
        <fullName evidence="4">PH domain-containing protein</fullName>
    </recommendedName>
</protein>
<feature type="compositionally biased region" description="Polar residues" evidence="3">
    <location>
        <begin position="301"/>
        <end position="319"/>
    </location>
</feature>
<feature type="compositionally biased region" description="Low complexity" evidence="3">
    <location>
        <begin position="635"/>
        <end position="650"/>
    </location>
</feature>
<feature type="compositionally biased region" description="Low complexity" evidence="3">
    <location>
        <begin position="361"/>
        <end position="374"/>
    </location>
</feature>
<feature type="region of interest" description="Disordered" evidence="3">
    <location>
        <begin position="299"/>
        <end position="378"/>
    </location>
</feature>
<dbReference type="Gene3D" id="2.30.29.30">
    <property type="entry name" value="Pleckstrin-homology domain (PH domain)/Phosphotyrosine-binding domain (PTB)"/>
    <property type="match status" value="1"/>
</dbReference>
<dbReference type="InterPro" id="IPR001849">
    <property type="entry name" value="PH_domain"/>
</dbReference>
<gene>
    <name evidence="5" type="ORF">PHYEVI_LOCUS7388</name>
</gene>
<name>A0A9N9XR25_PHYSR</name>
<dbReference type="InterPro" id="IPR011993">
    <property type="entry name" value="PH-like_dom_sf"/>
</dbReference>
<feature type="compositionally biased region" description="Acidic residues" evidence="3">
    <location>
        <begin position="695"/>
        <end position="706"/>
    </location>
</feature>
<dbReference type="InterPro" id="IPR051364">
    <property type="entry name" value="Cytokinesis/Rho-signaling"/>
</dbReference>
<dbReference type="Pfam" id="PF00169">
    <property type="entry name" value="PH"/>
    <property type="match status" value="1"/>
</dbReference>
<feature type="region of interest" description="Disordered" evidence="3">
    <location>
        <begin position="1002"/>
        <end position="1029"/>
    </location>
</feature>
<dbReference type="OrthoDB" id="5915976at2759"/>
<feature type="compositionally biased region" description="Basic and acidic residues" evidence="3">
    <location>
        <begin position="578"/>
        <end position="589"/>
    </location>
</feature>
<dbReference type="InterPro" id="IPR037840">
    <property type="entry name" value="PH_Anillin"/>
</dbReference>
<dbReference type="InterPro" id="IPR012966">
    <property type="entry name" value="AHD"/>
</dbReference>
<keyword evidence="1 2" id="KW-0175">Coiled coil</keyword>
<feature type="region of interest" description="Disordered" evidence="3">
    <location>
        <begin position="20"/>
        <end position="67"/>
    </location>
</feature>
<evidence type="ECO:0000256" key="3">
    <source>
        <dbReference type="SAM" id="MobiDB-lite"/>
    </source>
</evidence>
<dbReference type="EMBL" id="OU900097">
    <property type="protein sequence ID" value="CAG9861041.1"/>
    <property type="molecule type" value="Genomic_DNA"/>
</dbReference>
<feature type="compositionally biased region" description="Acidic residues" evidence="3">
    <location>
        <begin position="127"/>
        <end position="139"/>
    </location>
</feature>
<feature type="compositionally biased region" description="Acidic residues" evidence="3">
    <location>
        <begin position="549"/>
        <end position="563"/>
    </location>
</feature>
<feature type="coiled-coil region" evidence="2">
    <location>
        <begin position="807"/>
        <end position="841"/>
    </location>
</feature>
<evidence type="ECO:0000259" key="4">
    <source>
        <dbReference type="PROSITE" id="PS50003"/>
    </source>
</evidence>
<dbReference type="PANTHER" id="PTHR21538:SF23">
    <property type="entry name" value="ANILLIN"/>
    <property type="match status" value="1"/>
</dbReference>
<feature type="compositionally biased region" description="Basic and acidic residues" evidence="3">
    <location>
        <begin position="519"/>
        <end position="528"/>
    </location>
</feature>
<feature type="region of interest" description="Disordered" evidence="3">
    <location>
        <begin position="446"/>
        <end position="763"/>
    </location>
</feature>
<dbReference type="SUPFAM" id="SSF50729">
    <property type="entry name" value="PH domain-like"/>
    <property type="match status" value="1"/>
</dbReference>
<feature type="compositionally biased region" description="Low complexity" evidence="3">
    <location>
        <begin position="508"/>
        <end position="518"/>
    </location>
</feature>